<dbReference type="GO" id="GO:0030170">
    <property type="term" value="F:pyridoxal phosphate binding"/>
    <property type="evidence" value="ECO:0007669"/>
    <property type="project" value="InterPro"/>
</dbReference>
<evidence type="ECO:0000256" key="4">
    <source>
        <dbReference type="ARBA" id="ARBA00012093"/>
    </source>
</evidence>
<evidence type="ECO:0000256" key="2">
    <source>
        <dbReference type="ARBA" id="ARBA00004810"/>
    </source>
</evidence>
<keyword evidence="6" id="KW-0412">Isoleucine biosynthesis</keyword>
<dbReference type="EC" id="4.3.1.17" evidence="4"/>
<dbReference type="SUPFAM" id="SSF55021">
    <property type="entry name" value="ACT-like"/>
    <property type="match status" value="1"/>
</dbReference>
<comment type="cofactor">
    <cofactor evidence="1">
        <name>pyridoxal 5'-phosphate</name>
        <dbReference type="ChEBI" id="CHEBI:597326"/>
    </cofactor>
</comment>
<keyword evidence="8 13" id="KW-0456">Lyase</keyword>
<evidence type="ECO:0000259" key="12">
    <source>
        <dbReference type="PROSITE" id="PS51671"/>
    </source>
</evidence>
<evidence type="ECO:0000256" key="6">
    <source>
        <dbReference type="ARBA" id="ARBA00022624"/>
    </source>
</evidence>
<evidence type="ECO:0000256" key="5">
    <source>
        <dbReference type="ARBA" id="ARBA00012096"/>
    </source>
</evidence>
<dbReference type="Pfam" id="PF00291">
    <property type="entry name" value="PALP"/>
    <property type="match status" value="1"/>
</dbReference>
<dbReference type="NCBIfam" id="NF005600">
    <property type="entry name" value="PRK07334.1"/>
    <property type="match status" value="1"/>
</dbReference>
<proteinExistence type="inferred from homology"/>
<dbReference type="NCBIfam" id="TIGR01127">
    <property type="entry name" value="ilvA_1Cterm"/>
    <property type="match status" value="1"/>
</dbReference>
<dbReference type="PANTHER" id="PTHR48078">
    <property type="entry name" value="THREONINE DEHYDRATASE, MITOCHONDRIAL-RELATED"/>
    <property type="match status" value="1"/>
</dbReference>
<comment type="caution">
    <text evidence="13">The sequence shown here is derived from an EMBL/GenBank/DDBJ whole genome shotgun (WGS) entry which is preliminary data.</text>
</comment>
<gene>
    <name evidence="13" type="ORF">COB13_03510</name>
</gene>
<comment type="pathway">
    <text evidence="2">Amino-acid biosynthesis; L-isoleucine biosynthesis; 2-oxobutanoate from L-threonine: step 1/1.</text>
</comment>
<accession>A0A2A4Z905</accession>
<keyword evidence="7" id="KW-0663">Pyridoxal phosphate</keyword>
<evidence type="ECO:0000256" key="10">
    <source>
        <dbReference type="ARBA" id="ARBA00031418"/>
    </source>
</evidence>
<evidence type="ECO:0000313" key="13">
    <source>
        <dbReference type="EMBL" id="PCJ03018.1"/>
    </source>
</evidence>
<evidence type="ECO:0000256" key="3">
    <source>
        <dbReference type="ARBA" id="ARBA00010869"/>
    </source>
</evidence>
<dbReference type="InterPro" id="IPR050147">
    <property type="entry name" value="Ser/Thr_Dehydratase"/>
</dbReference>
<evidence type="ECO:0000256" key="7">
    <source>
        <dbReference type="ARBA" id="ARBA00022898"/>
    </source>
</evidence>
<dbReference type="UniPathway" id="UPA00047">
    <property type="reaction ID" value="UER00054"/>
</dbReference>
<keyword evidence="6" id="KW-0100">Branched-chain amino acid biosynthesis</keyword>
<dbReference type="AlphaFoldDB" id="A0A2A4Z905"/>
<dbReference type="EC" id="4.3.1.19" evidence="5"/>
<dbReference type="InterPro" id="IPR005789">
    <property type="entry name" value="Thr_deHydtase_catblc"/>
</dbReference>
<evidence type="ECO:0000256" key="8">
    <source>
        <dbReference type="ARBA" id="ARBA00023239"/>
    </source>
</evidence>
<dbReference type="InterPro" id="IPR045865">
    <property type="entry name" value="ACT-like_dom_sf"/>
</dbReference>
<dbReference type="GO" id="GO:0003941">
    <property type="term" value="F:L-serine ammonia-lyase activity"/>
    <property type="evidence" value="ECO:0007669"/>
    <property type="project" value="UniProtKB-EC"/>
</dbReference>
<reference key="1">
    <citation type="submission" date="2017-08" db="EMBL/GenBank/DDBJ databases">
        <title>A dynamic microbial community with high functional redundancy inhabits the cold, oxic subseafloor aquifer.</title>
        <authorList>
            <person name="Tully B.J."/>
            <person name="Wheat C.G."/>
            <person name="Glazer B.T."/>
            <person name="Huber J.A."/>
        </authorList>
    </citation>
    <scope>NUCLEOTIDE SEQUENCE [LARGE SCALE GENOMIC DNA]</scope>
</reference>
<dbReference type="GO" id="GO:0006567">
    <property type="term" value="P:L-threonine catabolic process"/>
    <property type="evidence" value="ECO:0007669"/>
    <property type="project" value="InterPro"/>
</dbReference>
<sequence length="405" mass="43598">MTVTFDDIKQANELIKNSTIVRTPFLYSRRLSNQTEAKIHIKYENLQRTNSFKARGALIKIESLTQAERDGGIVALSAGNHAQAVGYHAQRLGIAATIVMPATTPFVKIEQTEAYGARIVLDGETLADCQKVTNELVKNEGLTLVHPFDDDKVIAGQGTIGIEMLEDVPDLDVLVVPIGGGGLISGIAIAAKAIKPDIEIIGVEAGLYPTMRNALNGVKVDCHGHTLAEGIAVKNVVDRTVDIVRKHVSSIIVVEEDEIEQAVNQLLVNLKNVAEGAGAVGLAAIMQQPERFKGKNVGLVITGGNIDSRMLASILFRELERSSRIINLRIRISDHPGVLAEISALTGELGANILEVIHRRTFLDVPAKGASIDLMLETRNAEHAELIISAIQAAGYEVVQLESKA</sequence>
<dbReference type="GO" id="GO:0009097">
    <property type="term" value="P:isoleucine biosynthetic process"/>
    <property type="evidence" value="ECO:0007669"/>
    <property type="project" value="UniProtKB-UniPathway"/>
</dbReference>
<dbReference type="InterPro" id="IPR000634">
    <property type="entry name" value="Ser/Thr_deHydtase_PyrdxlP-BS"/>
</dbReference>
<comment type="function">
    <text evidence="9">Catalyzes the anaerobic formation of alpha-ketobutyrate and ammonia from threonine in a two-step reaction. The first step involved a dehydration of threonine and a production of enamine intermediates (aminocrotonate), which tautomerizes to its imine form (iminobutyrate). Both intermediates are unstable and short-lived. The second step is the nonenzymatic hydrolysis of the enamine/imine intermediates to form 2-ketobutyrate and free ammonia. In the low water environment of the cell, the second step is accelerated by RidA. TdcB also dehydrates serine to yield pyruvate via analogous enamine/imine intermediates.</text>
</comment>
<dbReference type="Gene3D" id="3.40.50.1100">
    <property type="match status" value="2"/>
</dbReference>
<dbReference type="SUPFAM" id="SSF53686">
    <property type="entry name" value="Tryptophan synthase beta subunit-like PLP-dependent enzymes"/>
    <property type="match status" value="1"/>
</dbReference>
<evidence type="ECO:0000256" key="11">
    <source>
        <dbReference type="ARBA" id="ARBA00049406"/>
    </source>
</evidence>
<evidence type="ECO:0000256" key="1">
    <source>
        <dbReference type="ARBA" id="ARBA00001933"/>
    </source>
</evidence>
<dbReference type="InterPro" id="IPR001926">
    <property type="entry name" value="TrpB-like_PALP"/>
</dbReference>
<dbReference type="CDD" id="cd01562">
    <property type="entry name" value="Thr-dehyd"/>
    <property type="match status" value="1"/>
</dbReference>
<organism evidence="13">
    <name type="scientific">OCS116 cluster bacterium</name>
    <dbReference type="NCBI Taxonomy" id="2030921"/>
    <lineage>
        <taxon>Bacteria</taxon>
        <taxon>Pseudomonadati</taxon>
        <taxon>Pseudomonadota</taxon>
        <taxon>Alphaproteobacteria</taxon>
        <taxon>OCS116 cluster</taxon>
    </lineage>
</organism>
<protein>
    <recommendedName>
        <fullName evidence="10">L-serine dehydratase</fullName>
        <ecNumber evidence="4">4.3.1.17</ecNumber>
        <ecNumber evidence="5">4.3.1.19</ecNumber>
    </recommendedName>
</protein>
<dbReference type="InterPro" id="IPR044561">
    <property type="entry name" value="ACT_ThrD-II-like"/>
</dbReference>
<dbReference type="GO" id="GO:0004794">
    <property type="term" value="F:threonine deaminase activity"/>
    <property type="evidence" value="ECO:0007669"/>
    <property type="project" value="UniProtKB-EC"/>
</dbReference>
<reference evidence="13" key="2">
    <citation type="journal article" date="2018" name="ISME J.">
        <title>A dynamic microbial community with high functional redundancy inhabits the cold, oxic subseafloor aquifer.</title>
        <authorList>
            <person name="Tully B.J."/>
            <person name="Wheat C.G."/>
            <person name="Glazer B.T."/>
            <person name="Huber J.A."/>
        </authorList>
    </citation>
    <scope>NUCLEOTIDE SEQUENCE</scope>
    <source>
        <strain evidence="13">NORP83</strain>
    </source>
</reference>
<dbReference type="PANTHER" id="PTHR48078:SF6">
    <property type="entry name" value="L-THREONINE DEHYDRATASE CATABOLIC TDCB"/>
    <property type="match status" value="1"/>
</dbReference>
<dbReference type="FunFam" id="3.40.50.1100:FF:000007">
    <property type="entry name" value="L-threonine dehydratase catabolic TdcB"/>
    <property type="match status" value="1"/>
</dbReference>
<keyword evidence="6" id="KW-0028">Amino-acid biosynthesis</keyword>
<evidence type="ECO:0000256" key="9">
    <source>
        <dbReference type="ARBA" id="ARBA00025594"/>
    </source>
</evidence>
<dbReference type="PROSITE" id="PS00165">
    <property type="entry name" value="DEHYDRATASE_SER_THR"/>
    <property type="match status" value="1"/>
</dbReference>
<name>A0A2A4Z905_9PROT</name>
<comment type="similarity">
    <text evidence="3">Belongs to the serine/threonine dehydratase family.</text>
</comment>
<feature type="domain" description="ACT" evidence="12">
    <location>
        <begin position="327"/>
        <end position="405"/>
    </location>
</feature>
<comment type="catalytic activity">
    <reaction evidence="11">
        <text>L-serine = pyruvate + NH4(+)</text>
        <dbReference type="Rhea" id="RHEA:19169"/>
        <dbReference type="ChEBI" id="CHEBI:15361"/>
        <dbReference type="ChEBI" id="CHEBI:28938"/>
        <dbReference type="ChEBI" id="CHEBI:33384"/>
        <dbReference type="EC" id="4.3.1.17"/>
    </reaction>
</comment>
<dbReference type="CDD" id="cd04886">
    <property type="entry name" value="ACT_ThrD-II-like"/>
    <property type="match status" value="1"/>
</dbReference>
<dbReference type="EMBL" id="NVUS01000003">
    <property type="protein sequence ID" value="PCJ03018.1"/>
    <property type="molecule type" value="Genomic_DNA"/>
</dbReference>
<dbReference type="InterPro" id="IPR036052">
    <property type="entry name" value="TrpB-like_PALP_sf"/>
</dbReference>
<dbReference type="GO" id="GO:0006565">
    <property type="term" value="P:L-serine catabolic process"/>
    <property type="evidence" value="ECO:0007669"/>
    <property type="project" value="TreeGrafter"/>
</dbReference>
<dbReference type="InterPro" id="IPR002912">
    <property type="entry name" value="ACT_dom"/>
</dbReference>
<dbReference type="PROSITE" id="PS51671">
    <property type="entry name" value="ACT"/>
    <property type="match status" value="1"/>
</dbReference>